<gene>
    <name evidence="2" type="ORF">SAMN02745225_00846</name>
</gene>
<accession>A0A1M4U5D4</accession>
<keyword evidence="1" id="KW-0472">Membrane</keyword>
<organism evidence="2 3">
    <name type="scientific">Ferrithrix thermotolerans DSM 19514</name>
    <dbReference type="NCBI Taxonomy" id="1121881"/>
    <lineage>
        <taxon>Bacteria</taxon>
        <taxon>Bacillati</taxon>
        <taxon>Actinomycetota</taxon>
        <taxon>Acidimicrobiia</taxon>
        <taxon>Acidimicrobiales</taxon>
        <taxon>Acidimicrobiaceae</taxon>
        <taxon>Ferrithrix</taxon>
    </lineage>
</organism>
<keyword evidence="1" id="KW-0812">Transmembrane</keyword>
<dbReference type="Proteomes" id="UP000184295">
    <property type="component" value="Unassembled WGS sequence"/>
</dbReference>
<keyword evidence="1" id="KW-1133">Transmembrane helix</keyword>
<dbReference type="AlphaFoldDB" id="A0A1M4U5D4"/>
<proteinExistence type="predicted"/>
<keyword evidence="3" id="KW-1185">Reference proteome</keyword>
<reference evidence="3" key="1">
    <citation type="submission" date="2016-11" db="EMBL/GenBank/DDBJ databases">
        <authorList>
            <person name="Varghese N."/>
            <person name="Submissions S."/>
        </authorList>
    </citation>
    <scope>NUCLEOTIDE SEQUENCE [LARGE SCALE GENOMIC DNA]</scope>
    <source>
        <strain evidence="3">DSM 19514</strain>
    </source>
</reference>
<protein>
    <submittedName>
        <fullName evidence="2">Uncharacterized protein</fullName>
    </submittedName>
</protein>
<dbReference type="RefSeq" id="WP_178138698.1">
    <property type="nucleotide sequence ID" value="NZ_FQUL01000008.1"/>
</dbReference>
<dbReference type="EMBL" id="FQUL01000008">
    <property type="protein sequence ID" value="SHE51747.1"/>
    <property type="molecule type" value="Genomic_DNA"/>
</dbReference>
<evidence type="ECO:0000313" key="2">
    <source>
        <dbReference type="EMBL" id="SHE51747.1"/>
    </source>
</evidence>
<feature type="transmembrane region" description="Helical" evidence="1">
    <location>
        <begin position="6"/>
        <end position="25"/>
    </location>
</feature>
<evidence type="ECO:0000313" key="3">
    <source>
        <dbReference type="Proteomes" id="UP000184295"/>
    </source>
</evidence>
<name>A0A1M4U5D4_9ACTN</name>
<sequence length="48" mass="5260">MNGYVEAGYAAVTAGLGSYAIWLSVKSRRLREAFVRVKVDDEAPKQGE</sequence>
<evidence type="ECO:0000256" key="1">
    <source>
        <dbReference type="SAM" id="Phobius"/>
    </source>
</evidence>
<dbReference type="STRING" id="1121881.SAMN02745225_00846"/>